<reference evidence="1 2" key="2">
    <citation type="journal article" date="2022" name="Mol. Ecol. Resour.">
        <title>The genomes of chicory, endive, great burdock and yacon provide insights into Asteraceae paleo-polyploidization history and plant inulin production.</title>
        <authorList>
            <person name="Fan W."/>
            <person name="Wang S."/>
            <person name="Wang H."/>
            <person name="Wang A."/>
            <person name="Jiang F."/>
            <person name="Liu H."/>
            <person name="Zhao H."/>
            <person name="Xu D."/>
            <person name="Zhang Y."/>
        </authorList>
    </citation>
    <scope>NUCLEOTIDE SEQUENCE [LARGE SCALE GENOMIC DNA]</scope>
    <source>
        <strain evidence="2">cv. Yunnan</strain>
        <tissue evidence="1">Leaves</tissue>
    </source>
</reference>
<gene>
    <name evidence="1" type="ORF">L1987_48623</name>
</gene>
<dbReference type="Proteomes" id="UP001056120">
    <property type="component" value="Linkage Group LG16"/>
</dbReference>
<protein>
    <submittedName>
        <fullName evidence="1">Uncharacterized protein</fullName>
    </submittedName>
</protein>
<organism evidence="1 2">
    <name type="scientific">Smallanthus sonchifolius</name>
    <dbReference type="NCBI Taxonomy" id="185202"/>
    <lineage>
        <taxon>Eukaryota</taxon>
        <taxon>Viridiplantae</taxon>
        <taxon>Streptophyta</taxon>
        <taxon>Embryophyta</taxon>
        <taxon>Tracheophyta</taxon>
        <taxon>Spermatophyta</taxon>
        <taxon>Magnoliopsida</taxon>
        <taxon>eudicotyledons</taxon>
        <taxon>Gunneridae</taxon>
        <taxon>Pentapetalae</taxon>
        <taxon>asterids</taxon>
        <taxon>campanulids</taxon>
        <taxon>Asterales</taxon>
        <taxon>Asteraceae</taxon>
        <taxon>Asteroideae</taxon>
        <taxon>Heliantheae alliance</taxon>
        <taxon>Millerieae</taxon>
        <taxon>Smallanthus</taxon>
    </lineage>
</organism>
<reference evidence="2" key="1">
    <citation type="journal article" date="2022" name="Mol. Ecol. Resour.">
        <title>The genomes of chicory, endive, great burdock and yacon provide insights into Asteraceae palaeo-polyploidization history and plant inulin production.</title>
        <authorList>
            <person name="Fan W."/>
            <person name="Wang S."/>
            <person name="Wang H."/>
            <person name="Wang A."/>
            <person name="Jiang F."/>
            <person name="Liu H."/>
            <person name="Zhao H."/>
            <person name="Xu D."/>
            <person name="Zhang Y."/>
        </authorList>
    </citation>
    <scope>NUCLEOTIDE SEQUENCE [LARGE SCALE GENOMIC DNA]</scope>
    <source>
        <strain evidence="2">cv. Yunnan</strain>
    </source>
</reference>
<sequence>MGVDVGKQLGDGLDGDLRKDDEDGASFTVVVVTWWWCNGSPVVVSFTMVIRTVVNGGLRKDWDGDSDVRR</sequence>
<name>A0ACB9FTC6_9ASTR</name>
<keyword evidence="2" id="KW-1185">Reference proteome</keyword>
<accession>A0ACB9FTC6</accession>
<dbReference type="EMBL" id="CM042033">
    <property type="protein sequence ID" value="KAI3774080.1"/>
    <property type="molecule type" value="Genomic_DNA"/>
</dbReference>
<proteinExistence type="predicted"/>
<evidence type="ECO:0000313" key="2">
    <source>
        <dbReference type="Proteomes" id="UP001056120"/>
    </source>
</evidence>
<evidence type="ECO:0000313" key="1">
    <source>
        <dbReference type="EMBL" id="KAI3774080.1"/>
    </source>
</evidence>
<comment type="caution">
    <text evidence="1">The sequence shown here is derived from an EMBL/GenBank/DDBJ whole genome shotgun (WGS) entry which is preliminary data.</text>
</comment>